<name>A0A427A5D2_ENSVE</name>
<accession>A0A427A5D2</accession>
<reference evidence="2 3" key="1">
    <citation type="journal article" date="2014" name="Agronomy (Basel)">
        <title>A Draft Genome Sequence for Ensete ventricosum, the Drought-Tolerant Tree Against Hunger.</title>
        <authorList>
            <person name="Harrison J."/>
            <person name="Moore K.A."/>
            <person name="Paszkiewicz K."/>
            <person name="Jones T."/>
            <person name="Grant M."/>
            <person name="Ambacheew D."/>
            <person name="Muzemil S."/>
            <person name="Studholme D.J."/>
        </authorList>
    </citation>
    <scope>NUCLEOTIDE SEQUENCE [LARGE SCALE GENOMIC DNA]</scope>
</reference>
<feature type="compositionally biased region" description="Basic residues" evidence="1">
    <location>
        <begin position="157"/>
        <end position="170"/>
    </location>
</feature>
<gene>
    <name evidence="2" type="ORF">B296_00031508</name>
</gene>
<comment type="caution">
    <text evidence="2">The sequence shown here is derived from an EMBL/GenBank/DDBJ whole genome shotgun (WGS) entry which is preliminary data.</text>
</comment>
<evidence type="ECO:0000313" key="2">
    <source>
        <dbReference type="EMBL" id="RRT71447.1"/>
    </source>
</evidence>
<evidence type="ECO:0000256" key="1">
    <source>
        <dbReference type="SAM" id="MobiDB-lite"/>
    </source>
</evidence>
<organism evidence="2 3">
    <name type="scientific">Ensete ventricosum</name>
    <name type="common">Abyssinian banana</name>
    <name type="synonym">Musa ensete</name>
    <dbReference type="NCBI Taxonomy" id="4639"/>
    <lineage>
        <taxon>Eukaryota</taxon>
        <taxon>Viridiplantae</taxon>
        <taxon>Streptophyta</taxon>
        <taxon>Embryophyta</taxon>
        <taxon>Tracheophyta</taxon>
        <taxon>Spermatophyta</taxon>
        <taxon>Magnoliopsida</taxon>
        <taxon>Liliopsida</taxon>
        <taxon>Zingiberales</taxon>
        <taxon>Musaceae</taxon>
        <taxon>Ensete</taxon>
    </lineage>
</organism>
<sequence>MFRSPGSAPIVWTLPACASRGASSNNKGWKSRYLYVSGPPWGFRLDWSAHLIGNTSPYLSEEETVLVDRLKGILSSSRAIKEMAELWLIEAGLSPTSRDWMDLGELRGMPKVASDKVTPTRPTAREVGASPTREAPKASSKRSIVSPTDQAEDAVRCYKKVKVMTRRHKSRPDEGEPRS</sequence>
<proteinExistence type="predicted"/>
<feature type="region of interest" description="Disordered" evidence="1">
    <location>
        <begin position="113"/>
        <end position="179"/>
    </location>
</feature>
<dbReference type="Proteomes" id="UP000287651">
    <property type="component" value="Unassembled WGS sequence"/>
</dbReference>
<protein>
    <submittedName>
        <fullName evidence="2">Uncharacterized protein</fullName>
    </submittedName>
</protein>
<dbReference type="AlphaFoldDB" id="A0A427A5D2"/>
<dbReference type="EMBL" id="AMZH03003704">
    <property type="protein sequence ID" value="RRT71447.1"/>
    <property type="molecule type" value="Genomic_DNA"/>
</dbReference>
<evidence type="ECO:0000313" key="3">
    <source>
        <dbReference type="Proteomes" id="UP000287651"/>
    </source>
</evidence>